<keyword evidence="2" id="KW-1185">Reference proteome</keyword>
<evidence type="ECO:0000313" key="2">
    <source>
        <dbReference type="Proteomes" id="UP000291144"/>
    </source>
</evidence>
<dbReference type="InterPro" id="IPR006175">
    <property type="entry name" value="YjgF/YER057c/UK114"/>
</dbReference>
<dbReference type="Pfam" id="PF01042">
    <property type="entry name" value="Ribonuc_L-PSP"/>
    <property type="match status" value="1"/>
</dbReference>
<comment type="caution">
    <text evidence="1">The sequence shown here is derived from an EMBL/GenBank/DDBJ whole genome shotgun (WGS) entry which is preliminary data.</text>
</comment>
<dbReference type="GO" id="GO:0019239">
    <property type="term" value="F:deaminase activity"/>
    <property type="evidence" value="ECO:0007669"/>
    <property type="project" value="TreeGrafter"/>
</dbReference>
<dbReference type="AlphaFoldDB" id="A0A4R0KCV3"/>
<dbReference type="InterPro" id="IPR035959">
    <property type="entry name" value="RutC-like_sf"/>
</dbReference>
<reference evidence="1 2" key="1">
    <citation type="submission" date="2019-02" db="EMBL/GenBank/DDBJ databases">
        <title>Kribbella capetownensis sp. nov. and Kribbella speibonae sp. nov., isolated from soil.</title>
        <authorList>
            <person name="Curtis S.M."/>
            <person name="Norton I."/>
            <person name="Everest G.J."/>
            <person name="Meyers P.R."/>
        </authorList>
    </citation>
    <scope>NUCLEOTIDE SEQUENCE [LARGE SCALE GENOMIC DNA]</scope>
    <source>
        <strain evidence="1 2">NRRL B-24813</strain>
    </source>
</reference>
<dbReference type="Gene3D" id="3.30.1330.40">
    <property type="entry name" value="RutC-like"/>
    <property type="match status" value="1"/>
</dbReference>
<gene>
    <name evidence="1" type="ORF">E0H73_34770</name>
</gene>
<dbReference type="SUPFAM" id="SSF55298">
    <property type="entry name" value="YjgF-like"/>
    <property type="match status" value="1"/>
</dbReference>
<dbReference type="GO" id="GO:0005829">
    <property type="term" value="C:cytosol"/>
    <property type="evidence" value="ECO:0007669"/>
    <property type="project" value="TreeGrafter"/>
</dbReference>
<organism evidence="1 2">
    <name type="scientific">Kribbella pittospori</name>
    <dbReference type="NCBI Taxonomy" id="722689"/>
    <lineage>
        <taxon>Bacteria</taxon>
        <taxon>Bacillati</taxon>
        <taxon>Actinomycetota</taxon>
        <taxon>Actinomycetes</taxon>
        <taxon>Propionibacteriales</taxon>
        <taxon>Kribbellaceae</taxon>
        <taxon>Kribbella</taxon>
    </lineage>
</organism>
<name>A0A4R0KCV3_9ACTN</name>
<dbReference type="PANTHER" id="PTHR11803:SF44">
    <property type="entry name" value="RUTC FAMILY PROTEIN YJGH"/>
    <property type="match status" value="1"/>
</dbReference>
<accession>A0A4R0KCV3</accession>
<sequence>MGKQQRGRGKETVAELAIQQLNPAILPPATGNYTHGVVVGGAERTVFVSGQVPWGNEHGRVPESFEAQCRMVWRNVLSVLAEAGMGVLNLVKVTTYLSDRQFRALNSKIREEVLGQHAPALTVIICDIYSENWLLEIDAIAMA</sequence>
<protein>
    <submittedName>
        <fullName evidence="1">RidA family protein</fullName>
    </submittedName>
</protein>
<proteinExistence type="predicted"/>
<dbReference type="EMBL" id="SJKB01000014">
    <property type="protein sequence ID" value="TCC55888.1"/>
    <property type="molecule type" value="Genomic_DNA"/>
</dbReference>
<dbReference type="CDD" id="cd00448">
    <property type="entry name" value="YjgF_YER057c_UK114_family"/>
    <property type="match status" value="1"/>
</dbReference>
<dbReference type="OrthoDB" id="3212792at2"/>
<dbReference type="Proteomes" id="UP000291144">
    <property type="component" value="Unassembled WGS sequence"/>
</dbReference>
<dbReference type="PANTHER" id="PTHR11803">
    <property type="entry name" value="2-IMINOBUTANOATE/2-IMINOPROPANOATE DEAMINASE RIDA"/>
    <property type="match status" value="1"/>
</dbReference>
<evidence type="ECO:0000313" key="1">
    <source>
        <dbReference type="EMBL" id="TCC55888.1"/>
    </source>
</evidence>